<dbReference type="EMBL" id="CP014135">
    <property type="protein sequence ID" value="AMB85591.1"/>
    <property type="molecule type" value="Genomic_DNA"/>
</dbReference>
<reference evidence="1 2" key="1">
    <citation type="submission" date="2016-01" db="EMBL/GenBank/DDBJ databases">
        <authorList>
            <person name="McClelland M."/>
            <person name="Jain A."/>
            <person name="Saraogi P."/>
            <person name="Mendelson R."/>
            <person name="Westerman R."/>
            <person name="SanMiguel P."/>
            <person name="Csonka L."/>
        </authorList>
    </citation>
    <scope>NUCLEOTIDE SEQUENCE [LARGE SCALE GENOMIC DNA]</scope>
    <source>
        <strain evidence="1 2">NCPPB 2472</strain>
    </source>
</reference>
<name>A0A0X1T0K8_PSEAA</name>
<evidence type="ECO:0000313" key="2">
    <source>
        <dbReference type="Proteomes" id="UP000063229"/>
    </source>
</evidence>
<evidence type="ECO:0000313" key="1">
    <source>
        <dbReference type="EMBL" id="AMB85591.1"/>
    </source>
</evidence>
<dbReference type="Proteomes" id="UP000063229">
    <property type="component" value="Chromosome"/>
</dbReference>
<keyword evidence="2" id="KW-1185">Reference proteome</keyword>
<accession>A0A0X1T0K8</accession>
<dbReference type="AlphaFoldDB" id="A0A0X1T0K8"/>
<gene>
    <name evidence="1" type="ORF">AWM79_09895</name>
</gene>
<dbReference type="KEGG" id="pagb:AWM79_09895"/>
<protein>
    <submittedName>
        <fullName evidence="1">Uncharacterized protein</fullName>
    </submittedName>
</protein>
<sequence length="91" mass="9921">MIPSATAEILSQRQAALSEVVYLMFVKDNGCLLTRLAHDVEEQVGDSFVDCGLLFAGGAFSTLTGHKYVHDWHMILQEGGGRAQCALPWVV</sequence>
<proteinExistence type="predicted"/>
<organism evidence="1 2">
    <name type="scientific">Pseudomonas agarici</name>
    <dbReference type="NCBI Taxonomy" id="46677"/>
    <lineage>
        <taxon>Bacteria</taxon>
        <taxon>Pseudomonadati</taxon>
        <taxon>Pseudomonadota</taxon>
        <taxon>Gammaproteobacteria</taxon>
        <taxon>Pseudomonadales</taxon>
        <taxon>Pseudomonadaceae</taxon>
        <taxon>Pseudomonas</taxon>
    </lineage>
</organism>